<reference evidence="4" key="1">
    <citation type="submission" date="2021-02" db="EMBL/GenBank/DDBJ databases">
        <title>Natrosporangium hydrolyticum gen. nov., sp. nov, a haloalkaliphilic actinobacterium from a soda solonchak soil.</title>
        <authorList>
            <person name="Sorokin D.Y."/>
            <person name="Khijniak T.V."/>
            <person name="Zakharycheva A.P."/>
            <person name="Boueva O.V."/>
            <person name="Ariskina E.V."/>
            <person name="Hahnke R.L."/>
            <person name="Bunk B."/>
            <person name="Sproer C."/>
            <person name="Schumann P."/>
            <person name="Evtushenko L.I."/>
            <person name="Kublanov I.V."/>
        </authorList>
    </citation>
    <scope>NUCLEOTIDE SEQUENCE</scope>
    <source>
        <strain evidence="4">DSM 106523</strain>
    </source>
</reference>
<dbReference type="InterPro" id="IPR023365">
    <property type="entry name" value="Sortase_dom-sf"/>
</dbReference>
<dbReference type="SUPFAM" id="SSF63817">
    <property type="entry name" value="Sortase"/>
    <property type="match status" value="1"/>
</dbReference>
<name>A0A895YCV8_9ACTN</name>
<dbReference type="Pfam" id="PF04203">
    <property type="entry name" value="Sortase"/>
    <property type="match status" value="1"/>
</dbReference>
<dbReference type="KEGG" id="nhy:JQS43_03015"/>
<dbReference type="CDD" id="cd05829">
    <property type="entry name" value="Sortase_F"/>
    <property type="match status" value="1"/>
</dbReference>
<keyword evidence="5" id="KW-1185">Reference proteome</keyword>
<feature type="chain" id="PRO_5038402204" evidence="3">
    <location>
        <begin position="38"/>
        <end position="220"/>
    </location>
</feature>
<organism evidence="4 5">
    <name type="scientific">Natronosporangium hydrolyticum</name>
    <dbReference type="NCBI Taxonomy" id="2811111"/>
    <lineage>
        <taxon>Bacteria</taxon>
        <taxon>Bacillati</taxon>
        <taxon>Actinomycetota</taxon>
        <taxon>Actinomycetes</taxon>
        <taxon>Micromonosporales</taxon>
        <taxon>Micromonosporaceae</taxon>
        <taxon>Natronosporangium</taxon>
    </lineage>
</organism>
<dbReference type="RefSeq" id="WP_239677526.1">
    <property type="nucleotide sequence ID" value="NZ_CP070499.1"/>
</dbReference>
<proteinExistence type="predicted"/>
<dbReference type="Proteomes" id="UP000662857">
    <property type="component" value="Chromosome"/>
</dbReference>
<keyword evidence="3" id="KW-0732">Signal</keyword>
<keyword evidence="1" id="KW-0378">Hydrolase</keyword>
<dbReference type="InterPro" id="IPR042001">
    <property type="entry name" value="Sortase_F"/>
</dbReference>
<dbReference type="GO" id="GO:0016787">
    <property type="term" value="F:hydrolase activity"/>
    <property type="evidence" value="ECO:0007669"/>
    <property type="project" value="UniProtKB-KW"/>
</dbReference>
<dbReference type="AlphaFoldDB" id="A0A895YCV8"/>
<feature type="region of interest" description="Disordered" evidence="2">
    <location>
        <begin position="39"/>
        <end position="76"/>
    </location>
</feature>
<evidence type="ECO:0000256" key="3">
    <source>
        <dbReference type="SAM" id="SignalP"/>
    </source>
</evidence>
<evidence type="ECO:0000313" key="5">
    <source>
        <dbReference type="Proteomes" id="UP000662857"/>
    </source>
</evidence>
<accession>A0A895YCV8</accession>
<gene>
    <name evidence="4" type="ORF">JQS43_03015</name>
</gene>
<sequence length="220" mass="23293">MPTTSRAQCAPTRSRRWERILAPSLLGLLLLAGGCAADETAEPGGSQPHVPQQSQHATGDPGAGRAGSALSPAPTRLRIPPLGVESELLHLGVRPDGTAEVPADPALASWYREGGRPEDPLPTVLLGHVDSVDGPGVFGRLPELNDGDRIEVIDEQGIVHAYAVTGIQVHPKDSFPTFEVFGSVGRDALRLVTCTGDFDPDESSYDDNLIVFADRVSPPR</sequence>
<dbReference type="Gene3D" id="2.40.260.10">
    <property type="entry name" value="Sortase"/>
    <property type="match status" value="1"/>
</dbReference>
<evidence type="ECO:0000256" key="2">
    <source>
        <dbReference type="SAM" id="MobiDB-lite"/>
    </source>
</evidence>
<evidence type="ECO:0000256" key="1">
    <source>
        <dbReference type="ARBA" id="ARBA00022801"/>
    </source>
</evidence>
<dbReference type="EMBL" id="CP070499">
    <property type="protein sequence ID" value="QSB15351.1"/>
    <property type="molecule type" value="Genomic_DNA"/>
</dbReference>
<feature type="signal peptide" evidence="3">
    <location>
        <begin position="1"/>
        <end position="37"/>
    </location>
</feature>
<dbReference type="PROSITE" id="PS51257">
    <property type="entry name" value="PROKAR_LIPOPROTEIN"/>
    <property type="match status" value="1"/>
</dbReference>
<dbReference type="InterPro" id="IPR005754">
    <property type="entry name" value="Sortase"/>
</dbReference>
<protein>
    <submittedName>
        <fullName evidence="4">Class F sortase</fullName>
    </submittedName>
</protein>
<evidence type="ECO:0000313" key="4">
    <source>
        <dbReference type="EMBL" id="QSB15351.1"/>
    </source>
</evidence>